<evidence type="ECO:0000313" key="2">
    <source>
        <dbReference type="EMBL" id="MFC5720862.1"/>
    </source>
</evidence>
<name>A0ABW0YZC5_9ACTN</name>
<organism evidence="2 3">
    <name type="scientific">Streptomyces gamaensis</name>
    <dbReference type="NCBI Taxonomy" id="1763542"/>
    <lineage>
        <taxon>Bacteria</taxon>
        <taxon>Bacillati</taxon>
        <taxon>Actinomycetota</taxon>
        <taxon>Actinomycetes</taxon>
        <taxon>Kitasatosporales</taxon>
        <taxon>Streptomycetaceae</taxon>
        <taxon>Streptomyces</taxon>
    </lineage>
</organism>
<evidence type="ECO:0000313" key="3">
    <source>
        <dbReference type="Proteomes" id="UP001596083"/>
    </source>
</evidence>
<accession>A0ABW0YZC5</accession>
<sequence length="375" mass="40672">MPAVLDVASSTLINNVPYITAWSGELPIKTAVITTRRGIAYPRETIYDRDEHGVLWSAYGLRQGRGKPDFGKIHPQRQRRAMGALRCQVCGSPAGETQAGALWLLDREGVEGEFPSEGEVTTHPPVCAPCAGKAVTLCPTLRREHSLVRVKKPTIAGVHGVLHKPGYPYAVAGDKAYVSYDDPKVRWVLAGQLYAKLYGITPVSRKELAAVKSERLTLQQRLYASVAGVSFEVMHLDGDHQATLPQLNADTIRATIDTVLNSEPGPDLDLDNLAKAVQDLKGHLGLLMPMVAGVHPELVASVGRRLQYEPPDAHRYPACARQWAEESARTARQLLALACADEMTEQRHAGVEEGPGALAPGREARPHPPVDHASG</sequence>
<keyword evidence="3" id="KW-1185">Reference proteome</keyword>
<protein>
    <submittedName>
        <fullName evidence="2">Uncharacterized protein</fullName>
    </submittedName>
</protein>
<dbReference type="EMBL" id="JBHSPB010000006">
    <property type="protein sequence ID" value="MFC5720862.1"/>
    <property type="molecule type" value="Genomic_DNA"/>
</dbReference>
<reference evidence="3" key="1">
    <citation type="journal article" date="2019" name="Int. J. Syst. Evol. Microbiol.">
        <title>The Global Catalogue of Microorganisms (GCM) 10K type strain sequencing project: providing services to taxonomists for standard genome sequencing and annotation.</title>
        <authorList>
            <consortium name="The Broad Institute Genomics Platform"/>
            <consortium name="The Broad Institute Genome Sequencing Center for Infectious Disease"/>
            <person name="Wu L."/>
            <person name="Ma J."/>
        </authorList>
    </citation>
    <scope>NUCLEOTIDE SEQUENCE [LARGE SCALE GENOMIC DNA]</scope>
    <source>
        <strain evidence="3">CGMCC 4.7304</strain>
    </source>
</reference>
<dbReference type="Proteomes" id="UP001596083">
    <property type="component" value="Unassembled WGS sequence"/>
</dbReference>
<dbReference type="RefSeq" id="WP_390316050.1">
    <property type="nucleotide sequence ID" value="NZ_JBHSPB010000006.1"/>
</dbReference>
<gene>
    <name evidence="2" type="ORF">ACFP1Z_11860</name>
</gene>
<proteinExistence type="predicted"/>
<comment type="caution">
    <text evidence="2">The sequence shown here is derived from an EMBL/GenBank/DDBJ whole genome shotgun (WGS) entry which is preliminary data.</text>
</comment>
<feature type="region of interest" description="Disordered" evidence="1">
    <location>
        <begin position="346"/>
        <end position="375"/>
    </location>
</feature>
<feature type="compositionally biased region" description="Basic and acidic residues" evidence="1">
    <location>
        <begin position="362"/>
        <end position="375"/>
    </location>
</feature>
<evidence type="ECO:0000256" key="1">
    <source>
        <dbReference type="SAM" id="MobiDB-lite"/>
    </source>
</evidence>